<dbReference type="Gene3D" id="3.30.1330.40">
    <property type="entry name" value="RutC-like"/>
    <property type="match status" value="1"/>
</dbReference>
<dbReference type="PATRIC" id="fig|571913.6.peg.715"/>
<dbReference type="InterPro" id="IPR006175">
    <property type="entry name" value="YjgF/YER057c/UK114"/>
</dbReference>
<dbReference type="Proteomes" id="UP000066480">
    <property type="component" value="Chromosome"/>
</dbReference>
<accession>A0A0K1JPF4</accession>
<gene>
    <name evidence="2" type="ORF">VV02_03485</name>
</gene>
<proteinExistence type="inferred from homology"/>
<name>A0A0K1JPF4_9MICO</name>
<dbReference type="PANTHER" id="PTHR11803">
    <property type="entry name" value="2-IMINOBUTANOATE/2-IMINOPROPANOATE DEAMINASE RIDA"/>
    <property type="match status" value="1"/>
</dbReference>
<dbReference type="PANTHER" id="PTHR11803:SF58">
    <property type="entry name" value="PROTEIN HMF1-RELATED"/>
    <property type="match status" value="1"/>
</dbReference>
<dbReference type="GO" id="GO:0005829">
    <property type="term" value="C:cytosol"/>
    <property type="evidence" value="ECO:0007669"/>
    <property type="project" value="TreeGrafter"/>
</dbReference>
<keyword evidence="3" id="KW-1185">Reference proteome</keyword>
<sequence length="133" mass="14310">MSDHITRIHAPEGVVEAPGYSNVVSGTGRMVFVAGQIARDESGNLVGPGDFAAQAEQVFTNIGRCLTAAGASFDDVVKVTYFLTDIRNIPLLRDALWSRIKPENRWASSAVQVSALFEPGFLLEVEAMALVSE</sequence>
<evidence type="ECO:0000313" key="3">
    <source>
        <dbReference type="Proteomes" id="UP000066480"/>
    </source>
</evidence>
<dbReference type="Pfam" id="PF01042">
    <property type="entry name" value="Ribonuc_L-PSP"/>
    <property type="match status" value="1"/>
</dbReference>
<dbReference type="OrthoDB" id="9815126at2"/>
<evidence type="ECO:0000313" key="2">
    <source>
        <dbReference type="EMBL" id="AKU18602.1"/>
    </source>
</evidence>
<dbReference type="GO" id="GO:0019239">
    <property type="term" value="F:deaminase activity"/>
    <property type="evidence" value="ECO:0007669"/>
    <property type="project" value="TreeGrafter"/>
</dbReference>
<dbReference type="RefSeq" id="WP_052596487.1">
    <property type="nucleotide sequence ID" value="NZ_CP011112.1"/>
</dbReference>
<organism evidence="2 3">
    <name type="scientific">Luteipulveratus mongoliensis</name>
    <dbReference type="NCBI Taxonomy" id="571913"/>
    <lineage>
        <taxon>Bacteria</taxon>
        <taxon>Bacillati</taxon>
        <taxon>Actinomycetota</taxon>
        <taxon>Actinomycetes</taxon>
        <taxon>Micrococcales</taxon>
        <taxon>Dermacoccaceae</taxon>
        <taxon>Luteipulveratus</taxon>
    </lineage>
</organism>
<comment type="similarity">
    <text evidence="1">Belongs to the RutC family.</text>
</comment>
<dbReference type="CDD" id="cd00448">
    <property type="entry name" value="YjgF_YER057c_UK114_family"/>
    <property type="match status" value="1"/>
</dbReference>
<dbReference type="SUPFAM" id="SSF55298">
    <property type="entry name" value="YjgF-like"/>
    <property type="match status" value="1"/>
</dbReference>
<dbReference type="AlphaFoldDB" id="A0A0K1JPF4"/>
<dbReference type="KEGG" id="lmoi:VV02_03485"/>
<reference evidence="2 3" key="1">
    <citation type="submission" date="2015-03" db="EMBL/GenBank/DDBJ databases">
        <title>Luteipulveratus halotolerans sp. nov., a novel actinobacterium (Dermacoccaceae) from Sarawak, Malaysia.</title>
        <authorList>
            <person name="Juboi H."/>
            <person name="Basik A."/>
            <person name="Shamsul S.S."/>
            <person name="Arnold P."/>
            <person name="Schmitt E.K."/>
            <person name="Sanglier J.-J."/>
            <person name="Yeo T."/>
        </authorList>
    </citation>
    <scope>NUCLEOTIDE SEQUENCE [LARGE SCALE GENOMIC DNA]</scope>
    <source>
        <strain evidence="2 3">MN07-A0370</strain>
    </source>
</reference>
<dbReference type="STRING" id="571913.VV02_03485"/>
<dbReference type="InterPro" id="IPR035959">
    <property type="entry name" value="RutC-like_sf"/>
</dbReference>
<dbReference type="EMBL" id="CP011112">
    <property type="protein sequence ID" value="AKU18602.1"/>
    <property type="molecule type" value="Genomic_DNA"/>
</dbReference>
<evidence type="ECO:0000256" key="1">
    <source>
        <dbReference type="ARBA" id="ARBA00010552"/>
    </source>
</evidence>
<protein>
    <submittedName>
        <fullName evidence="2">Endoribonuclease L-PSP</fullName>
    </submittedName>
</protein>